<keyword evidence="2" id="KW-1185">Reference proteome</keyword>
<name>A0A1H4G8Z6_9SPHI</name>
<dbReference type="STRING" id="425514.SAMN05443550_109132"/>
<sequence>MKTYTNTKEIPAKLLYDQLKNHFAEFYASAKRTGRSLTEVRSLNYGLGQDIISIEDPDGTQIYRIDVNPAQITLVEPDEKNTRTTEVLDEFIESCLL</sequence>
<dbReference type="OrthoDB" id="9900853at2"/>
<reference evidence="1 2" key="1">
    <citation type="submission" date="2016-10" db="EMBL/GenBank/DDBJ databases">
        <authorList>
            <person name="de Groot N.N."/>
        </authorList>
    </citation>
    <scope>NUCLEOTIDE SEQUENCE [LARGE SCALE GENOMIC DNA]</scope>
    <source>
        <strain evidence="1 2">DSM 19033</strain>
    </source>
</reference>
<dbReference type="EMBL" id="FNRA01000009">
    <property type="protein sequence ID" value="SEB06096.1"/>
    <property type="molecule type" value="Genomic_DNA"/>
</dbReference>
<dbReference type="RefSeq" id="WP_090558434.1">
    <property type="nucleotide sequence ID" value="NZ_FNRA01000009.1"/>
</dbReference>
<proteinExistence type="predicted"/>
<dbReference type="AlphaFoldDB" id="A0A1H4G8Z6"/>
<evidence type="ECO:0000313" key="2">
    <source>
        <dbReference type="Proteomes" id="UP000198850"/>
    </source>
</evidence>
<evidence type="ECO:0000313" key="1">
    <source>
        <dbReference type="EMBL" id="SEB06096.1"/>
    </source>
</evidence>
<accession>A0A1H4G8Z6</accession>
<gene>
    <name evidence="1" type="ORF">SAMN05443550_109132</name>
</gene>
<organism evidence="1 2">
    <name type="scientific">Pedobacter hartonius</name>
    <dbReference type="NCBI Taxonomy" id="425514"/>
    <lineage>
        <taxon>Bacteria</taxon>
        <taxon>Pseudomonadati</taxon>
        <taxon>Bacteroidota</taxon>
        <taxon>Sphingobacteriia</taxon>
        <taxon>Sphingobacteriales</taxon>
        <taxon>Sphingobacteriaceae</taxon>
        <taxon>Pedobacter</taxon>
    </lineage>
</organism>
<protein>
    <submittedName>
        <fullName evidence="1">Uncharacterized protein</fullName>
    </submittedName>
</protein>
<dbReference type="Proteomes" id="UP000198850">
    <property type="component" value="Unassembled WGS sequence"/>
</dbReference>